<organism evidence="2 3">
    <name type="scientific">Volvox africanus</name>
    <dbReference type="NCBI Taxonomy" id="51714"/>
    <lineage>
        <taxon>Eukaryota</taxon>
        <taxon>Viridiplantae</taxon>
        <taxon>Chlorophyta</taxon>
        <taxon>core chlorophytes</taxon>
        <taxon>Chlorophyceae</taxon>
        <taxon>CS clade</taxon>
        <taxon>Chlamydomonadales</taxon>
        <taxon>Volvocaceae</taxon>
        <taxon>Volvox</taxon>
    </lineage>
</organism>
<feature type="non-terminal residue" evidence="2">
    <location>
        <position position="1"/>
    </location>
</feature>
<keyword evidence="3" id="KW-1185">Reference proteome</keyword>
<keyword evidence="1" id="KW-0472">Membrane</keyword>
<dbReference type="AlphaFoldDB" id="A0A8J4AUW9"/>
<dbReference type="EMBL" id="BNCO01000003">
    <property type="protein sequence ID" value="GIL45658.1"/>
    <property type="molecule type" value="Genomic_DNA"/>
</dbReference>
<feature type="non-terminal residue" evidence="2">
    <location>
        <position position="116"/>
    </location>
</feature>
<evidence type="ECO:0000256" key="1">
    <source>
        <dbReference type="SAM" id="Phobius"/>
    </source>
</evidence>
<feature type="transmembrane region" description="Helical" evidence="1">
    <location>
        <begin position="41"/>
        <end position="65"/>
    </location>
</feature>
<reference evidence="2" key="1">
    <citation type="journal article" date="2021" name="Proc. Natl. Acad. Sci. U.S.A.">
        <title>Three genomes in the algal genus Volvox reveal the fate of a haploid sex-determining region after a transition to homothallism.</title>
        <authorList>
            <person name="Yamamoto K."/>
            <person name="Hamaji T."/>
            <person name="Kawai-Toyooka H."/>
            <person name="Matsuzaki R."/>
            <person name="Takahashi F."/>
            <person name="Nishimura Y."/>
            <person name="Kawachi M."/>
            <person name="Noguchi H."/>
            <person name="Minakuchi Y."/>
            <person name="Umen J.G."/>
            <person name="Toyoda A."/>
            <person name="Nozaki H."/>
        </authorList>
    </citation>
    <scope>NUCLEOTIDE SEQUENCE</scope>
    <source>
        <strain evidence="2">NIES-3780</strain>
    </source>
</reference>
<comment type="caution">
    <text evidence="2">The sequence shown here is derived from an EMBL/GenBank/DDBJ whole genome shotgun (WGS) entry which is preliminary data.</text>
</comment>
<proteinExistence type="predicted"/>
<evidence type="ECO:0000313" key="3">
    <source>
        <dbReference type="Proteomes" id="UP000747399"/>
    </source>
</evidence>
<gene>
    <name evidence="2" type="ORF">Vafri_2863</name>
</gene>
<accession>A0A8J4AUW9</accession>
<keyword evidence="1" id="KW-1133">Transmembrane helix</keyword>
<keyword evidence="1" id="KW-0812">Transmembrane</keyword>
<protein>
    <submittedName>
        <fullName evidence="2">Uncharacterized protein</fullName>
    </submittedName>
</protein>
<dbReference type="Proteomes" id="UP000747399">
    <property type="component" value="Unassembled WGS sequence"/>
</dbReference>
<sequence length="116" mass="12551">LVSRSNRPEMPFCPRNTICPCTPASGCPSRALPGFVALSTFLAPGAALSLVGLRWTLTLLFRLVVLASRLTLPPRCTRSRGRFCAFLSSPVPLVRVLAADHVLQLCLRIPVILGLQ</sequence>
<evidence type="ECO:0000313" key="2">
    <source>
        <dbReference type="EMBL" id="GIL45658.1"/>
    </source>
</evidence>
<name>A0A8J4AUW9_9CHLO</name>